<protein>
    <submittedName>
        <fullName evidence="1">Uncharacterized protein</fullName>
    </submittedName>
</protein>
<name>A0ABQ2Y749_9ACTN</name>
<accession>A0ABQ2Y749</accession>
<dbReference type="Proteomes" id="UP000659223">
    <property type="component" value="Unassembled WGS sequence"/>
</dbReference>
<dbReference type="EMBL" id="BMUT01000002">
    <property type="protein sequence ID" value="GGX69915.1"/>
    <property type="molecule type" value="Genomic_DNA"/>
</dbReference>
<comment type="caution">
    <text evidence="1">The sequence shown here is derived from an EMBL/GenBank/DDBJ whole genome shotgun (WGS) entry which is preliminary data.</text>
</comment>
<evidence type="ECO:0000313" key="1">
    <source>
        <dbReference type="EMBL" id="GGX69915.1"/>
    </source>
</evidence>
<gene>
    <name evidence="1" type="ORF">GCM10010324_13630</name>
</gene>
<keyword evidence="2" id="KW-1185">Reference proteome</keyword>
<proteinExistence type="predicted"/>
<evidence type="ECO:0000313" key="2">
    <source>
        <dbReference type="Proteomes" id="UP000659223"/>
    </source>
</evidence>
<sequence length="71" mass="7521">MVSVEPVVTSTVRVVKVPVMVHQYPLYGSSADGWTGCSAKTPLAGVAQPPGPRKDRSVQLCSALFVTYGQD</sequence>
<reference evidence="2" key="1">
    <citation type="journal article" date="2019" name="Int. J. Syst. Evol. Microbiol.">
        <title>The Global Catalogue of Microorganisms (GCM) 10K type strain sequencing project: providing services to taxonomists for standard genome sequencing and annotation.</title>
        <authorList>
            <consortium name="The Broad Institute Genomics Platform"/>
            <consortium name="The Broad Institute Genome Sequencing Center for Infectious Disease"/>
            <person name="Wu L."/>
            <person name="Ma J."/>
        </authorList>
    </citation>
    <scope>NUCLEOTIDE SEQUENCE [LARGE SCALE GENOMIC DNA]</scope>
    <source>
        <strain evidence="2">JCM 4586</strain>
    </source>
</reference>
<organism evidence="1 2">
    <name type="scientific">Streptomyces hiroshimensis</name>
    <dbReference type="NCBI Taxonomy" id="66424"/>
    <lineage>
        <taxon>Bacteria</taxon>
        <taxon>Bacillati</taxon>
        <taxon>Actinomycetota</taxon>
        <taxon>Actinomycetes</taxon>
        <taxon>Kitasatosporales</taxon>
        <taxon>Streptomycetaceae</taxon>
        <taxon>Streptomyces</taxon>
    </lineage>
</organism>